<evidence type="ECO:0000313" key="3">
    <source>
        <dbReference type="Proteomes" id="UP001328107"/>
    </source>
</evidence>
<feature type="region of interest" description="Disordered" evidence="1">
    <location>
        <begin position="114"/>
        <end position="134"/>
    </location>
</feature>
<proteinExistence type="predicted"/>
<feature type="compositionally biased region" description="Low complexity" evidence="1">
    <location>
        <begin position="114"/>
        <end position="126"/>
    </location>
</feature>
<reference evidence="3" key="1">
    <citation type="submission" date="2022-10" db="EMBL/GenBank/DDBJ databases">
        <title>Genome assembly of Pristionchus species.</title>
        <authorList>
            <person name="Yoshida K."/>
            <person name="Sommer R.J."/>
        </authorList>
    </citation>
    <scope>NUCLEOTIDE SEQUENCE [LARGE SCALE GENOMIC DNA]</scope>
    <source>
        <strain evidence="3">RS5460</strain>
    </source>
</reference>
<feature type="non-terminal residue" evidence="2">
    <location>
        <position position="134"/>
    </location>
</feature>
<evidence type="ECO:0000256" key="1">
    <source>
        <dbReference type="SAM" id="MobiDB-lite"/>
    </source>
</evidence>
<keyword evidence="3" id="KW-1185">Reference proteome</keyword>
<sequence>FFVSENCLIQLSSLVHSLELEQICMIGSTRKNNMFGLLNRDWAQIICEMLSNKLDTLQIWNPGYPEYLSSESIDILQTELINFNKKIWFRATCSPDHMEFSRFSNDHSINGAEGDASASSSSSGSSFLISFLPA</sequence>
<accession>A0AAN5D482</accession>
<protein>
    <submittedName>
        <fullName evidence="2">Uncharacterized protein</fullName>
    </submittedName>
</protein>
<dbReference type="EMBL" id="BTRK01000005">
    <property type="protein sequence ID" value="GMR56081.1"/>
    <property type="molecule type" value="Genomic_DNA"/>
</dbReference>
<dbReference type="AlphaFoldDB" id="A0AAN5D482"/>
<evidence type="ECO:0000313" key="2">
    <source>
        <dbReference type="EMBL" id="GMR56081.1"/>
    </source>
</evidence>
<dbReference type="Proteomes" id="UP001328107">
    <property type="component" value="Unassembled WGS sequence"/>
</dbReference>
<name>A0AAN5D482_9BILA</name>
<gene>
    <name evidence="2" type="ORF">PMAYCL1PPCAC_26276</name>
</gene>
<feature type="non-terminal residue" evidence="2">
    <location>
        <position position="1"/>
    </location>
</feature>
<comment type="caution">
    <text evidence="2">The sequence shown here is derived from an EMBL/GenBank/DDBJ whole genome shotgun (WGS) entry which is preliminary data.</text>
</comment>
<organism evidence="2 3">
    <name type="scientific">Pristionchus mayeri</name>
    <dbReference type="NCBI Taxonomy" id="1317129"/>
    <lineage>
        <taxon>Eukaryota</taxon>
        <taxon>Metazoa</taxon>
        <taxon>Ecdysozoa</taxon>
        <taxon>Nematoda</taxon>
        <taxon>Chromadorea</taxon>
        <taxon>Rhabditida</taxon>
        <taxon>Rhabditina</taxon>
        <taxon>Diplogasteromorpha</taxon>
        <taxon>Diplogasteroidea</taxon>
        <taxon>Neodiplogasteridae</taxon>
        <taxon>Pristionchus</taxon>
    </lineage>
</organism>